<dbReference type="PROSITE" id="PS50002">
    <property type="entry name" value="SH3"/>
    <property type="match status" value="1"/>
</dbReference>
<reference evidence="9 10" key="1">
    <citation type="journal article" date="2022" name="bioRxiv">
        <title>Genomics of Preaxostyla Flagellates Illuminates Evolutionary Transitions and the Path Towards Mitochondrial Loss.</title>
        <authorList>
            <person name="Novak L.V.F."/>
            <person name="Treitli S.C."/>
            <person name="Pyrih J."/>
            <person name="Halakuc P."/>
            <person name="Pipaliya S.V."/>
            <person name="Vacek V."/>
            <person name="Brzon O."/>
            <person name="Soukal P."/>
            <person name="Eme L."/>
            <person name="Dacks J.B."/>
            <person name="Karnkowska A."/>
            <person name="Elias M."/>
            <person name="Hampl V."/>
        </authorList>
    </citation>
    <scope>NUCLEOTIDE SEQUENCE [LARGE SCALE GENOMIC DNA]</scope>
    <source>
        <strain evidence="9">NAU3</strain>
        <tissue evidence="9">Gut</tissue>
    </source>
</reference>
<dbReference type="EMBL" id="JARBJD010000047">
    <property type="protein sequence ID" value="KAK2957273.1"/>
    <property type="molecule type" value="Genomic_DNA"/>
</dbReference>
<keyword evidence="6" id="KW-1133">Transmembrane helix</keyword>
<dbReference type="InterPro" id="IPR000504">
    <property type="entry name" value="RRM_dom"/>
</dbReference>
<feature type="domain" description="RRM" evidence="8">
    <location>
        <begin position="156"/>
        <end position="232"/>
    </location>
</feature>
<dbReference type="PROSITE" id="PS50102">
    <property type="entry name" value="RRM"/>
    <property type="match status" value="1"/>
</dbReference>
<feature type="transmembrane region" description="Helical" evidence="6">
    <location>
        <begin position="3202"/>
        <end position="3224"/>
    </location>
</feature>
<evidence type="ECO:0000256" key="5">
    <source>
        <dbReference type="SAM" id="MobiDB-lite"/>
    </source>
</evidence>
<evidence type="ECO:0000256" key="1">
    <source>
        <dbReference type="ARBA" id="ARBA00022443"/>
    </source>
</evidence>
<feature type="region of interest" description="Disordered" evidence="5">
    <location>
        <begin position="232"/>
        <end position="253"/>
    </location>
</feature>
<dbReference type="CDD" id="cd00590">
    <property type="entry name" value="RRM_SF"/>
    <property type="match status" value="1"/>
</dbReference>
<organism evidence="9 10">
    <name type="scientific">Blattamonas nauphoetae</name>
    <dbReference type="NCBI Taxonomy" id="2049346"/>
    <lineage>
        <taxon>Eukaryota</taxon>
        <taxon>Metamonada</taxon>
        <taxon>Preaxostyla</taxon>
        <taxon>Oxymonadida</taxon>
        <taxon>Blattamonas</taxon>
    </lineage>
</organism>
<feature type="compositionally biased region" description="Polar residues" evidence="5">
    <location>
        <begin position="3404"/>
        <end position="3433"/>
    </location>
</feature>
<protein>
    <recommendedName>
        <fullName evidence="11">SH3 domain-containing protein</fullName>
    </recommendedName>
</protein>
<dbReference type="Proteomes" id="UP001281761">
    <property type="component" value="Unassembled WGS sequence"/>
</dbReference>
<dbReference type="SMART" id="SM00360">
    <property type="entry name" value="RRM"/>
    <property type="match status" value="3"/>
</dbReference>
<keyword evidence="1 3" id="KW-0728">SH3 domain</keyword>
<dbReference type="InterPro" id="IPR050167">
    <property type="entry name" value="Ser_Thr_protein_kinase"/>
</dbReference>
<dbReference type="SUPFAM" id="SSF54928">
    <property type="entry name" value="RNA-binding domain, RBD"/>
    <property type="match status" value="2"/>
</dbReference>
<evidence type="ECO:0000256" key="4">
    <source>
        <dbReference type="SAM" id="Coils"/>
    </source>
</evidence>
<dbReference type="Gene3D" id="2.30.30.40">
    <property type="entry name" value="SH3 Domains"/>
    <property type="match status" value="1"/>
</dbReference>
<name>A0ABQ9Y0K3_9EUKA</name>
<keyword evidence="2" id="KW-0694">RNA-binding</keyword>
<evidence type="ECO:0000256" key="6">
    <source>
        <dbReference type="SAM" id="Phobius"/>
    </source>
</evidence>
<dbReference type="InterPro" id="IPR001245">
    <property type="entry name" value="Ser-Thr/Tyr_kinase_cat_dom"/>
</dbReference>
<dbReference type="SUPFAM" id="SSF56112">
    <property type="entry name" value="Protein kinase-like (PK-like)"/>
    <property type="match status" value="1"/>
</dbReference>
<evidence type="ECO:0000256" key="2">
    <source>
        <dbReference type="PROSITE-ProRule" id="PRU00176"/>
    </source>
</evidence>
<evidence type="ECO:0000313" key="9">
    <source>
        <dbReference type="EMBL" id="KAK2957273.1"/>
    </source>
</evidence>
<feature type="coiled-coil region" evidence="4">
    <location>
        <begin position="3224"/>
        <end position="3251"/>
    </location>
</feature>
<dbReference type="SMART" id="SM00326">
    <property type="entry name" value="SH3"/>
    <property type="match status" value="1"/>
</dbReference>
<dbReference type="InterPro" id="IPR001452">
    <property type="entry name" value="SH3_domain"/>
</dbReference>
<dbReference type="InterPro" id="IPR035979">
    <property type="entry name" value="RBD_domain_sf"/>
</dbReference>
<gene>
    <name evidence="9" type="ORF">BLNAU_7651</name>
</gene>
<dbReference type="Gene3D" id="1.10.510.10">
    <property type="entry name" value="Transferase(Phosphotransferase) domain 1"/>
    <property type="match status" value="1"/>
</dbReference>
<feature type="region of interest" description="Disordered" evidence="5">
    <location>
        <begin position="3274"/>
        <end position="3298"/>
    </location>
</feature>
<dbReference type="Pfam" id="PF07714">
    <property type="entry name" value="PK_Tyr_Ser-Thr"/>
    <property type="match status" value="1"/>
</dbReference>
<evidence type="ECO:0008006" key="11">
    <source>
        <dbReference type="Google" id="ProtNLM"/>
    </source>
</evidence>
<keyword evidence="6" id="KW-0812">Transmembrane</keyword>
<evidence type="ECO:0000259" key="7">
    <source>
        <dbReference type="PROSITE" id="PS50002"/>
    </source>
</evidence>
<evidence type="ECO:0000313" key="10">
    <source>
        <dbReference type="Proteomes" id="UP001281761"/>
    </source>
</evidence>
<proteinExistence type="predicted"/>
<dbReference type="InterPro" id="IPR012677">
    <property type="entry name" value="Nucleotide-bd_a/b_plait_sf"/>
</dbReference>
<keyword evidence="6" id="KW-0472">Membrane</keyword>
<keyword evidence="4" id="KW-0175">Coiled coil</keyword>
<accession>A0ABQ9Y0K3</accession>
<sequence length="3620" mass="389907">MTQEGRIMYPFTRDETYPDGLTVTTDMIVEIVDDYEDDWTLARNKETGEEGFIPTSYYERNEPDCEIIVYNLPLHATEEEVFERLSHLHPTVRLQIDKRDNRKRIAFVRFTTFKELEEGLRLIPDLRLFGVQQTARRKKPQSTEVPTADELEGTCFEVMIEQLDASETQESLEELVGSITTLSVGMSVDRRDRTKKVGFVRVADQEACDEIENIVNETSRSGRPMRFKFNGVKRAPAPRSPPVSGQPQDSQSRFKPELRIQNLPNNVTEGWIMSHFDKKDVFNIRISESTTGEQFAIVKFNSFSAQEEAFSSVEMRMGGLEQTLVRPSTTTFKIVNCPRGMDQTVLRTHFCPLRITRIDVQENRSSPFLEVLLLTFESAEDMKKGIELGESLRFGRSFAHIVPSMFTPPSNMTLTFQTPLTLPVNPTVKLPLPLPAQAVPQSTVQPLILTLKQQSTQNLPSIVRPPLIKEWKPQPSRPTRFSRHDETPGSETLVTPLLETPQVRLHLPNQHQQSGLRQRFVFDPPPPASNSAFFVSQQLSVFGNRNCFATVLEGVDCHHSLLTFSNCSSEMSFFAFSPDSCHAVSLTDGSKCTLSHCDIRPNDRLSSFITDKSDILVSSCSFTFNPSRTSSQSLVSSNGCYSSACFVSCHVEDVHHVTNQPFLASTTLAQVSLSECTLSNFSVNARSAVPTVAKISNVSISDSHFKLCEEVLYGGIVSDMNSGASMHALNTTFSHCSSNVDTTMNNGSMERVELAASHSFISCVWTSTTTTGTGGAINVDKSGDLFVDKCTITQYTATTASSNGGGIFFRSEATFQLLVNNSVIDQCTSYSYSGALYGNNSSKLEIMFSNFTKNIAKVHIAGCYFWNLPAGTLIQNLRFEFGYVESETGHTGFLDCANPTGNSHYSNLLFNQNSAGRGGANLYGATKGGQTVSWFSCIFYKNEARDKFKLCGDDSQLIPCGNDFYFLHDREDWNATLADPTTFANCFSTSDWPRVAINWKNLTTHNVVFFPDNKTSLSSIFPDPGVILSKRAEALDDPQCGGHYALPCATLSYVFSDRLSASTGEVLVEAGLYEETQNCVKQTKDATITSYGNANPQFEVQANSGVFLSVDSDLNLKLKWLSIFAMEGTQILEHRGTGEVTVESCVMGTSGDVGVTRSGSGVSLIAVLSGTFTMTESELRWCSTSRTLLSSAGSTHLHSSRIVFGGQDISDAGMGEQGKTDTPLIVVDGGEMTIGDSSISDDETEERTGSIFRVSGGTVSISTEITIQHPTFSFPLVTLSSGSLDMTGTSLTTPQNGISGSSSLLEQNGGTLTMNGMRVERVAKAEGDGSVILAALSASSHSLHLSDMTFVSCCCLDGYGGVLHVSLTNDAVLEVDGTTVFSSCLASGNGQSLYLSHSDLVSLLAIGRMNSIKPSLPANNALFTPTQKNQFFGYESPTSEGSLLFFWFPFEDSDGAVHVHAEGTNHKHCGKAGLACQSLNFGSGKMLSTKTVELDSGIELSELWEAEGGVWTLKQNGAFSMTIVGDGQIRIHKPSTELTLDSLSFVHDALTLGRTNPLISVSTGSLVFSSCSLGSVFCSVCVIRSGDIEITDTSFISLSTSPSNTVPLSVLSLQIGQGRRAAIGKVDEPVLFSSCVLSGGGEVFGASVSQNGILSLSFTSFVSCSCSGLGVFALDTTQLLSADSLSFNSISFGSIADNTLSSSGVGKPAVFVSVADLSDSSFLSALRTALLPTEPANSLFFNSTERDLVQFGKQGDDALEGVASVLFAFHKPTDSLHIRSVDGVDHSLCGHTFLPCLSLAPSFATAASVSTVDKIVLDTDISLSSQVTMSTATITLTSSDTAKTIRLSDSAAFSVESGDWTLESLSFVSDELTLGRSTPMISVSTGSLVFSSCSLGSLSSALSVPFVSITGGSVTMNGATILTFDSLAAPLVSISSGNLELDWTTLSGTCSSSTSLFSLSGGTTNLKSTITSLLPQANVFVLTSTAVLNVESGLHTLNSNNIHTLLTMNGGKVTMTSSSFSSASLLSTFIEGNGDIEITDTSFSSLSTSPSNTIPLSVLSLQIGQGRKATIGKVDEPVLFSSCVLSGGGEVFGASVSHNGLLTLSFTSFVSCSCSGLGVFALDTTQLLSADSLSFNSISFGSIADNSLSSSGAGKPAVFVYVADLSDSSFLSALRSALLPAQPANSLFFNTTERDLVQYGGQNEDGSEVIMSVLYAFHKPTDSLHIRSVDGVDHSLCGHTFLPCLSLAPSFATASSIATVDKIVLDTDISLSSQVTMNTATITLTSSDTAKTIRLSDSAAFSVGSGDWTLKNVIIELPASLSASLFSITGGTLTLTPSSRLVHPDTQQTPTALSAPLFSLTKGSLSINGLQTSPQVFSSFSGNTVIFVDGSDQPSLSLSRCHFLDCSASTSQLAGALVLSGLKSGSILLSDCYFARNTGSSSHDVFASDEWTGTINDSSILRCFSESDFDHLVVHDKPLNDLIPYSILQVSPTSADNENCDQPDIPCSTVSVSLGFCIQKENDKSTYALRLISIEEDVSETDVLDVGERRVQISGKDESITLSCGAASGQLLKVSEGWVKMVSLRLAHRNGDTSTLPLLELTAQGALILSEIGMDGANNSLAMPLIRTSAGSLSLSSVSIESFSLSAHPLIESSSPLSISHSTFSSITRDTTNPSPTVVLATITLSIPVSVTDTSFTSCVSSTEPRWIELVGTNPDTIRPTSWTNTFNHSSPPSSVVVRVPEWEHDPKFNPFSLLYLFSQRSEGIAVVSEGKSVGDHPLCGSSQMACLSIDGSVELTRVRTLEVLIKASLNNQLSIGQKSLTITGSNGEGRLQFVADGRISSDDPENPGKTTLLELTLDFSRSSLGETTPALLIQFGTLVVTSCSVESTKVIASPIVMMSGSTLTMEKVNLFDLSYSTIPFQFDSAHSITLSQIEMSNTTHTQLISASSCSKVILDSCHFTGITSPVSSNTEDLCEWSTGLIGLKDSNATIRSSMLIDLDLGGVWMEDSEVSLEVVTFHDNTPNDDVFTSARKNIRCVGESVVKVGSLYGGDGSESESESMWISADSTCSVLKNKTQTSSPFFVPKLDTEKSKSTQLKNKTLSVEVVGTLLIPCGLELNVFEIEKSTILKSTPIALNASNINKWNETHITLQLSPSSLSLNQTFEWRARLGFGEGETSSNSFLLKPSAAAERKAQMGKVMTIVGPILGFIFALFFLIVIVIVCVRRRRGEKKEKQKEMKELDVEMEVEDKMDVLDFANPNGNNTNLLVHDSEIESSKAEGKQKANLTQKEMPRESSLAPAPVEMVDAIRGEDCVKIRKVNKLDTLYSRLHSSTTPFKMNKRLLQRQITDGLSQLAMVAPDAQTLTKLTSHWIVFENDQPLFKVSEADPQQSLRSHPTALPTPSPTDQSDPQSNHNPLAYPSTSQYQQHPSSLKHSFFESGPTMETAVGQDYRVRWQAPEQIKESRMYDPHKAAVFRLGLVLWEIETESIPFGEQDAVNANRSLTSGILPSMSGVKDSQMVELITSCLSLNPSQRPTLSGVCEVLSEKKNDIAVIEGGTLSFTREDSISLHKHTPPTTNTHFLTTNPNPTESRQLLNRIHVTLDSQLHRFGTVCPRQTPLS</sequence>
<comment type="caution">
    <text evidence="9">The sequence shown here is derived from an EMBL/GenBank/DDBJ whole genome shotgun (WGS) entry which is preliminary data.</text>
</comment>
<evidence type="ECO:0000259" key="8">
    <source>
        <dbReference type="PROSITE" id="PS50102"/>
    </source>
</evidence>
<dbReference type="PANTHER" id="PTHR23257">
    <property type="entry name" value="SERINE-THREONINE PROTEIN KINASE"/>
    <property type="match status" value="1"/>
</dbReference>
<dbReference type="SUPFAM" id="SSF50044">
    <property type="entry name" value="SH3-domain"/>
    <property type="match status" value="1"/>
</dbReference>
<feature type="domain" description="SH3" evidence="7">
    <location>
        <begin position="1"/>
        <end position="63"/>
    </location>
</feature>
<evidence type="ECO:0000256" key="3">
    <source>
        <dbReference type="PROSITE-ProRule" id="PRU00192"/>
    </source>
</evidence>
<feature type="region of interest" description="Disordered" evidence="5">
    <location>
        <begin position="3386"/>
        <end position="3438"/>
    </location>
</feature>
<dbReference type="InterPro" id="IPR036028">
    <property type="entry name" value="SH3-like_dom_sf"/>
</dbReference>
<keyword evidence="10" id="KW-1185">Reference proteome</keyword>
<dbReference type="InterPro" id="IPR011009">
    <property type="entry name" value="Kinase-like_dom_sf"/>
</dbReference>
<dbReference type="Gene3D" id="3.30.70.330">
    <property type="match status" value="1"/>
</dbReference>